<name>A0ABW2C7M8_9PSEU</name>
<feature type="region of interest" description="Disordered" evidence="1">
    <location>
        <begin position="57"/>
        <end position="151"/>
    </location>
</feature>
<evidence type="ECO:0000313" key="3">
    <source>
        <dbReference type="Proteomes" id="UP001596337"/>
    </source>
</evidence>
<feature type="compositionally biased region" description="Polar residues" evidence="1">
    <location>
        <begin position="119"/>
        <end position="134"/>
    </location>
</feature>
<proteinExistence type="predicted"/>
<dbReference type="Proteomes" id="UP001596337">
    <property type="component" value="Unassembled WGS sequence"/>
</dbReference>
<comment type="caution">
    <text evidence="2">The sequence shown here is derived from an EMBL/GenBank/DDBJ whole genome shotgun (WGS) entry which is preliminary data.</text>
</comment>
<protein>
    <submittedName>
        <fullName evidence="2">Uncharacterized protein</fullName>
    </submittedName>
</protein>
<evidence type="ECO:0000313" key="2">
    <source>
        <dbReference type="EMBL" id="MFC6871317.1"/>
    </source>
</evidence>
<accession>A0ABW2C7M8</accession>
<keyword evidence="3" id="KW-1185">Reference proteome</keyword>
<sequence length="151" mass="16900">MAEQTNAELRDRLEAVKANLRRRTSDIAAHTESVRREVAERGARLREQNEEFCRELEERAAREKADEPSQHDRAAEMEAGRVRSLGFAEDDDVAAEPRMKAPRFSPAPPAAPWIDAATGTPQWPTAAETTTRQVGSVDDDEDFEANGWLRG</sequence>
<evidence type="ECO:0000256" key="1">
    <source>
        <dbReference type="SAM" id="MobiDB-lite"/>
    </source>
</evidence>
<gene>
    <name evidence="2" type="ORF">ACFQGD_29755</name>
</gene>
<feature type="compositionally biased region" description="Basic and acidic residues" evidence="1">
    <location>
        <begin position="57"/>
        <end position="81"/>
    </location>
</feature>
<dbReference type="EMBL" id="JBHSXX010000001">
    <property type="protein sequence ID" value="MFC6871317.1"/>
    <property type="molecule type" value="Genomic_DNA"/>
</dbReference>
<organism evidence="2 3">
    <name type="scientific">Haloechinothrix salitolerans</name>
    <dbReference type="NCBI Taxonomy" id="926830"/>
    <lineage>
        <taxon>Bacteria</taxon>
        <taxon>Bacillati</taxon>
        <taxon>Actinomycetota</taxon>
        <taxon>Actinomycetes</taxon>
        <taxon>Pseudonocardiales</taxon>
        <taxon>Pseudonocardiaceae</taxon>
        <taxon>Haloechinothrix</taxon>
    </lineage>
</organism>
<dbReference type="RefSeq" id="WP_345404096.1">
    <property type="nucleotide sequence ID" value="NZ_BAABLA010000117.1"/>
</dbReference>
<reference evidence="3" key="1">
    <citation type="journal article" date="2019" name="Int. J. Syst. Evol. Microbiol.">
        <title>The Global Catalogue of Microorganisms (GCM) 10K type strain sequencing project: providing services to taxonomists for standard genome sequencing and annotation.</title>
        <authorList>
            <consortium name="The Broad Institute Genomics Platform"/>
            <consortium name="The Broad Institute Genome Sequencing Center for Infectious Disease"/>
            <person name="Wu L."/>
            <person name="Ma J."/>
        </authorList>
    </citation>
    <scope>NUCLEOTIDE SEQUENCE [LARGE SCALE GENOMIC DNA]</scope>
    <source>
        <strain evidence="3">KCTC 32255</strain>
    </source>
</reference>